<protein>
    <submittedName>
        <fullName evidence="4">GNAT acetyltransferase</fullName>
    </submittedName>
</protein>
<dbReference type="Proteomes" id="UP001154400">
    <property type="component" value="Chromosome"/>
</dbReference>
<accession>A0A3S5Y810</accession>
<evidence type="ECO:0000313" key="4">
    <source>
        <dbReference type="EMBL" id="CBH48687.1"/>
    </source>
</evidence>
<dbReference type="Pfam" id="PF00583">
    <property type="entry name" value="Acetyltransf_1"/>
    <property type="match status" value="1"/>
</dbReference>
<dbReference type="AlphaFoldDB" id="A0A3S5Y810"/>
<dbReference type="GO" id="GO:0016747">
    <property type="term" value="F:acyltransferase activity, transferring groups other than amino-acyl groups"/>
    <property type="evidence" value="ECO:0007669"/>
    <property type="project" value="InterPro"/>
</dbReference>
<dbReference type="CDD" id="cd04301">
    <property type="entry name" value="NAT_SF"/>
    <property type="match status" value="1"/>
</dbReference>
<name>A0A3S5Y810_RHOH1</name>
<keyword evidence="1" id="KW-0808">Transferase</keyword>
<dbReference type="PROSITE" id="PS51186">
    <property type="entry name" value="GNAT"/>
    <property type="match status" value="1"/>
</dbReference>
<sequence>MLLSELAMRSKGFWGYSDEFLELCRHELTLNGTDVLIRRTAVAESCGTVVGFVTVDGTPPDGELGMLFVAPEAIGGGIGTELFRHALNTAHQAGFRRLAIESEPRAEPFYRAMGAVRIGSVASTLVPGRELPLMEVSTIPTL</sequence>
<organism evidence="4">
    <name type="scientific">Rhodococcus hoagii (strain 103S)</name>
    <name type="common">Rhodococcus equi</name>
    <dbReference type="NCBI Taxonomy" id="685727"/>
    <lineage>
        <taxon>Bacteria</taxon>
        <taxon>Bacillati</taxon>
        <taxon>Actinomycetota</taxon>
        <taxon>Actinomycetes</taxon>
        <taxon>Mycobacteriales</taxon>
        <taxon>Nocardiaceae</taxon>
        <taxon>Prescottella</taxon>
    </lineage>
</organism>
<gene>
    <name evidence="4" type="ordered locus">REQ_26620</name>
</gene>
<dbReference type="InterPro" id="IPR016181">
    <property type="entry name" value="Acyl_CoA_acyltransferase"/>
</dbReference>
<proteinExistence type="predicted"/>
<dbReference type="Gene3D" id="3.40.630.30">
    <property type="match status" value="1"/>
</dbReference>
<dbReference type="KEGG" id="req:REQ_26620"/>
<feature type="domain" description="N-acetyltransferase" evidence="3">
    <location>
        <begin position="1"/>
        <end position="132"/>
    </location>
</feature>
<evidence type="ECO:0000256" key="2">
    <source>
        <dbReference type="ARBA" id="ARBA00023315"/>
    </source>
</evidence>
<reference evidence="4" key="1">
    <citation type="journal article" date="2010" name="PLoS Genet.">
        <title>The genome of a pathogenic rhodococcus: cooptive virulence underpinned by key gene acquisitions.</title>
        <authorList>
            <person name="Letek M."/>
            <person name="Gonzalez P."/>
            <person name="Macarthur I."/>
            <person name="Rodriguez H."/>
            <person name="Freeman T.C."/>
            <person name="Valero-Rello A."/>
            <person name="Blanco M."/>
            <person name="Buckley T."/>
            <person name="Cherevach I."/>
            <person name="Fahey R."/>
            <person name="Hapeshi A."/>
            <person name="Holdstock J."/>
            <person name="Leadon D."/>
            <person name="Navas J."/>
            <person name="Ocampo A."/>
            <person name="Quail M.A."/>
            <person name="Sanders M."/>
            <person name="Scortti M.M."/>
            <person name="Prescott J.F."/>
            <person name="Fogarty U."/>
            <person name="Meijer W.G."/>
            <person name="Parkhill J."/>
            <person name="Bentley S.D."/>
            <person name="Vazquez-Boland J.A."/>
        </authorList>
    </citation>
    <scope>NUCLEOTIDE SEQUENCE [LARGE SCALE GENOMIC DNA]</scope>
    <source>
        <strain evidence="4 5">103S</strain>
    </source>
</reference>
<dbReference type="SUPFAM" id="SSF55729">
    <property type="entry name" value="Acyl-CoA N-acyltransferases (Nat)"/>
    <property type="match status" value="1"/>
</dbReference>
<dbReference type="PANTHER" id="PTHR43877">
    <property type="entry name" value="AMINOALKYLPHOSPHONATE N-ACETYLTRANSFERASE-RELATED-RELATED"/>
    <property type="match status" value="1"/>
</dbReference>
<dbReference type="InterPro" id="IPR050832">
    <property type="entry name" value="Bact_Acetyltransf"/>
</dbReference>
<evidence type="ECO:0000313" key="5">
    <source>
        <dbReference type="Proteomes" id="UP000006892"/>
    </source>
</evidence>
<evidence type="ECO:0000259" key="3">
    <source>
        <dbReference type="PROSITE" id="PS51186"/>
    </source>
</evidence>
<keyword evidence="2" id="KW-0012">Acyltransferase</keyword>
<evidence type="ECO:0000256" key="1">
    <source>
        <dbReference type="ARBA" id="ARBA00022679"/>
    </source>
</evidence>
<dbReference type="InterPro" id="IPR000182">
    <property type="entry name" value="GNAT_dom"/>
</dbReference>
<dbReference type="EMBL" id="FN563149">
    <property type="protein sequence ID" value="CBH48687.1"/>
    <property type="molecule type" value="Genomic_DNA"/>
</dbReference>